<sequence length="110" mass="12766">MSDLLHFDGLYHSRGRTMDTVTELQRIDQQLDELLYQWGRLPDVAAAIDAWSILEQLEFTKEWPIQEDQLKVLADRIAANSITERQRTRYAELTRVVDANRPIIAQLLSA</sequence>
<reference evidence="1 2" key="1">
    <citation type="submission" date="2018-12" db="EMBL/GenBank/DDBJ databases">
        <title>Genome Sequence of Candidatus Viridilinea halotolerans isolated from saline sulfide-rich spring.</title>
        <authorList>
            <person name="Grouzdev D.S."/>
            <person name="Burganskaya E.I."/>
            <person name="Krutkina M.S."/>
            <person name="Sukhacheva M.V."/>
            <person name="Gorlenko V.M."/>
        </authorList>
    </citation>
    <scope>NUCLEOTIDE SEQUENCE [LARGE SCALE GENOMIC DNA]</scope>
    <source>
        <strain evidence="1">Chok-6</strain>
    </source>
</reference>
<protein>
    <submittedName>
        <fullName evidence="1">Uncharacterized protein</fullName>
    </submittedName>
</protein>
<gene>
    <name evidence="1" type="ORF">EI684_18690</name>
</gene>
<dbReference type="EMBL" id="RSAS01000775">
    <property type="protein sequence ID" value="RRR67617.1"/>
    <property type="molecule type" value="Genomic_DNA"/>
</dbReference>
<evidence type="ECO:0000313" key="1">
    <source>
        <dbReference type="EMBL" id="RRR67617.1"/>
    </source>
</evidence>
<accession>A0A426TT47</accession>
<evidence type="ECO:0000313" key="2">
    <source>
        <dbReference type="Proteomes" id="UP000280307"/>
    </source>
</evidence>
<comment type="caution">
    <text evidence="1">The sequence shown here is derived from an EMBL/GenBank/DDBJ whole genome shotgun (WGS) entry which is preliminary data.</text>
</comment>
<dbReference type="Proteomes" id="UP000280307">
    <property type="component" value="Unassembled WGS sequence"/>
</dbReference>
<name>A0A426TT47_9CHLR</name>
<organism evidence="1 2">
    <name type="scientific">Candidatus Viridilinea halotolerans</name>
    <dbReference type="NCBI Taxonomy" id="2491704"/>
    <lineage>
        <taxon>Bacteria</taxon>
        <taxon>Bacillati</taxon>
        <taxon>Chloroflexota</taxon>
        <taxon>Chloroflexia</taxon>
        <taxon>Chloroflexales</taxon>
        <taxon>Chloroflexineae</taxon>
        <taxon>Oscillochloridaceae</taxon>
        <taxon>Candidatus Viridilinea</taxon>
    </lineage>
</organism>
<proteinExistence type="predicted"/>
<dbReference type="AlphaFoldDB" id="A0A426TT47"/>